<name>A0ABV7XY45_9FLAO</name>
<evidence type="ECO:0000313" key="2">
    <source>
        <dbReference type="Proteomes" id="UP001595735"/>
    </source>
</evidence>
<comment type="caution">
    <text evidence="1">The sequence shown here is derived from an EMBL/GenBank/DDBJ whole genome shotgun (WGS) entry which is preliminary data.</text>
</comment>
<evidence type="ECO:0000313" key="1">
    <source>
        <dbReference type="EMBL" id="MFC3757946.1"/>
    </source>
</evidence>
<proteinExistence type="predicted"/>
<sequence length="134" mass="15855">MHLEKGKVYIVNDHDFTKSEHLKSDLKKHFGKYIFLNFPDENSLKVYSYYKKVKNRFITEAKREISRIIGEDFELEDAEYSEMVMTVSYLLLQENNALVVHTAGMSWHSIDCFKDRFMKITDFLGGVLIIYNNK</sequence>
<reference evidence="2" key="1">
    <citation type="journal article" date="2019" name="Int. J. Syst. Evol. Microbiol.">
        <title>The Global Catalogue of Microorganisms (GCM) 10K type strain sequencing project: providing services to taxonomists for standard genome sequencing and annotation.</title>
        <authorList>
            <consortium name="The Broad Institute Genomics Platform"/>
            <consortium name="The Broad Institute Genome Sequencing Center for Infectious Disease"/>
            <person name="Wu L."/>
            <person name="Ma J."/>
        </authorList>
    </citation>
    <scope>NUCLEOTIDE SEQUENCE [LARGE SCALE GENOMIC DNA]</scope>
    <source>
        <strain evidence="2">CECT 7798</strain>
    </source>
</reference>
<keyword evidence="2" id="KW-1185">Reference proteome</keyword>
<accession>A0ABV7XY45</accession>
<protein>
    <submittedName>
        <fullName evidence="1">Uncharacterized protein</fullName>
    </submittedName>
</protein>
<gene>
    <name evidence="1" type="ORF">ACFONJ_18355</name>
</gene>
<dbReference type="Proteomes" id="UP001595735">
    <property type="component" value="Unassembled WGS sequence"/>
</dbReference>
<organism evidence="1 2">
    <name type="scientific">Chryseobacterium tructae</name>
    <dbReference type="NCBI Taxonomy" id="1037380"/>
    <lineage>
        <taxon>Bacteria</taxon>
        <taxon>Pseudomonadati</taxon>
        <taxon>Bacteroidota</taxon>
        <taxon>Flavobacteriia</taxon>
        <taxon>Flavobacteriales</taxon>
        <taxon>Weeksellaceae</taxon>
        <taxon>Chryseobacterium group</taxon>
        <taxon>Chryseobacterium</taxon>
    </lineage>
</organism>
<dbReference type="EMBL" id="JBHRYO010000002">
    <property type="protein sequence ID" value="MFC3757946.1"/>
    <property type="molecule type" value="Genomic_DNA"/>
</dbReference>
<dbReference type="RefSeq" id="WP_290299503.1">
    <property type="nucleotide sequence ID" value="NZ_JAUFQR010000001.1"/>
</dbReference>